<feature type="transmembrane region" description="Helical" evidence="5">
    <location>
        <begin position="97"/>
        <end position="116"/>
    </location>
</feature>
<dbReference type="InterPro" id="IPR037185">
    <property type="entry name" value="EmrE-like"/>
</dbReference>
<evidence type="ECO:0000256" key="2">
    <source>
        <dbReference type="ARBA" id="ARBA00022692"/>
    </source>
</evidence>
<protein>
    <submittedName>
        <fullName evidence="7">Multidrug DMT transporter permease</fullName>
    </submittedName>
</protein>
<accession>A0A0N1MRK1</accession>
<keyword evidence="8" id="KW-1185">Reference proteome</keyword>
<evidence type="ECO:0000256" key="5">
    <source>
        <dbReference type="SAM" id="Phobius"/>
    </source>
</evidence>
<evidence type="ECO:0000256" key="1">
    <source>
        <dbReference type="ARBA" id="ARBA00004141"/>
    </source>
</evidence>
<dbReference type="InterPro" id="IPR000620">
    <property type="entry name" value="EamA_dom"/>
</dbReference>
<keyword evidence="3 5" id="KW-1133">Transmembrane helix</keyword>
<dbReference type="SUPFAM" id="SSF103481">
    <property type="entry name" value="Multidrug resistance efflux transporter EmrE"/>
    <property type="match status" value="2"/>
</dbReference>
<dbReference type="PANTHER" id="PTHR32322">
    <property type="entry name" value="INNER MEMBRANE TRANSPORTER"/>
    <property type="match status" value="1"/>
</dbReference>
<dbReference type="OrthoDB" id="321830at2"/>
<dbReference type="RefSeq" id="WP_054206515.1">
    <property type="nucleotide sequence ID" value="NZ_LHPH01000026.1"/>
</dbReference>
<feature type="transmembrane region" description="Helical" evidence="5">
    <location>
        <begin position="264"/>
        <end position="283"/>
    </location>
</feature>
<dbReference type="InterPro" id="IPR050638">
    <property type="entry name" value="AA-Vitamin_Transporters"/>
</dbReference>
<dbReference type="Pfam" id="PF00892">
    <property type="entry name" value="EamA"/>
    <property type="match status" value="1"/>
</dbReference>
<comment type="subcellular location">
    <subcellularLocation>
        <location evidence="1">Membrane</location>
        <topology evidence="1">Multi-pass membrane protein</topology>
    </subcellularLocation>
</comment>
<name>A0A0N1MRK1_9GAMM</name>
<feature type="transmembrane region" description="Helical" evidence="5">
    <location>
        <begin position="123"/>
        <end position="141"/>
    </location>
</feature>
<dbReference type="STRING" id="187330.AMS58_18630"/>
<keyword evidence="4 5" id="KW-0472">Membrane</keyword>
<dbReference type="AlphaFoldDB" id="A0A0N1MRK1"/>
<evidence type="ECO:0000256" key="4">
    <source>
        <dbReference type="ARBA" id="ARBA00023136"/>
    </source>
</evidence>
<dbReference type="EMBL" id="LHPH01000026">
    <property type="protein sequence ID" value="KPH58272.1"/>
    <property type="molecule type" value="Genomic_DNA"/>
</dbReference>
<reference evidence="7 8" key="1">
    <citation type="submission" date="2015-08" db="EMBL/GenBank/DDBJ databases">
        <title>Draft Genome Sequence of Pseudoalteromonas porphyrae UCD-SED14.</title>
        <authorList>
            <person name="Coil D.A."/>
            <person name="Jospin G."/>
            <person name="Lee R.D."/>
            <person name="Eisen J.A."/>
        </authorList>
    </citation>
    <scope>NUCLEOTIDE SEQUENCE [LARGE SCALE GENOMIC DNA]</scope>
    <source>
        <strain evidence="7 8">UCD-SED14</strain>
    </source>
</reference>
<feature type="transmembrane region" description="Helical" evidence="5">
    <location>
        <begin position="179"/>
        <end position="202"/>
    </location>
</feature>
<dbReference type="PATRIC" id="fig|187330.3.peg.2248"/>
<keyword evidence="2 5" id="KW-0812">Transmembrane</keyword>
<proteinExistence type="predicted"/>
<organism evidence="7 8">
    <name type="scientific">Pseudoalteromonas porphyrae</name>
    <dbReference type="NCBI Taxonomy" id="187330"/>
    <lineage>
        <taxon>Bacteria</taxon>
        <taxon>Pseudomonadati</taxon>
        <taxon>Pseudomonadota</taxon>
        <taxon>Gammaproteobacteria</taxon>
        <taxon>Alteromonadales</taxon>
        <taxon>Pseudoalteromonadaceae</taxon>
        <taxon>Pseudoalteromonas</taxon>
    </lineage>
</organism>
<feature type="transmembrane region" description="Helical" evidence="5">
    <location>
        <begin position="239"/>
        <end position="258"/>
    </location>
</feature>
<feature type="transmembrane region" description="Helical" evidence="5">
    <location>
        <begin position="73"/>
        <end position="91"/>
    </location>
</feature>
<evidence type="ECO:0000259" key="6">
    <source>
        <dbReference type="Pfam" id="PF00892"/>
    </source>
</evidence>
<feature type="transmembrane region" description="Helical" evidence="5">
    <location>
        <begin position="36"/>
        <end position="53"/>
    </location>
</feature>
<comment type="caution">
    <text evidence="7">The sequence shown here is derived from an EMBL/GenBank/DDBJ whole genome shotgun (WGS) entry which is preliminary data.</text>
</comment>
<feature type="transmembrane region" description="Helical" evidence="5">
    <location>
        <begin position="147"/>
        <end position="167"/>
    </location>
</feature>
<evidence type="ECO:0000313" key="8">
    <source>
        <dbReference type="Proteomes" id="UP000037848"/>
    </source>
</evidence>
<gene>
    <name evidence="7" type="ORF">ADS77_17990</name>
</gene>
<feature type="transmembrane region" description="Helical" evidence="5">
    <location>
        <begin position="208"/>
        <end position="227"/>
    </location>
</feature>
<dbReference type="Proteomes" id="UP000037848">
    <property type="component" value="Unassembled WGS sequence"/>
</dbReference>
<sequence length="304" mass="32508">MKAILYTLLALIAFAANSLLCRIALANGYIDAWNFTALRLLSGALCLGVILLWQSKSSLRLVNTEYAPDNGSWRSSISLVVYALCFSLAYIELDTGSGALILFSAVQLTMIGWGIINKERLSAIQWAAFMCALMGFIYLMLPSATVPSVLPAVLMCTSGIAWGVYSIRGKACKSPLRATSYNFFRSVLILPVFFIVGFASVAQLNWQGIALACASGALASGIGYSIWYIALPLLKSTQAAVVQLCVPVIAAIAGAIFLDEVLSARFIIASAFILGAVMVFLLAKQPQSLHSTHSADKALADESK</sequence>
<evidence type="ECO:0000256" key="3">
    <source>
        <dbReference type="ARBA" id="ARBA00022989"/>
    </source>
</evidence>
<dbReference type="PANTHER" id="PTHR32322:SF9">
    <property type="entry name" value="AMINO-ACID METABOLITE EFFLUX PUMP-RELATED"/>
    <property type="match status" value="1"/>
</dbReference>
<evidence type="ECO:0000313" key="7">
    <source>
        <dbReference type="EMBL" id="KPH58272.1"/>
    </source>
</evidence>
<dbReference type="GO" id="GO:0016020">
    <property type="term" value="C:membrane"/>
    <property type="evidence" value="ECO:0007669"/>
    <property type="project" value="UniProtKB-SubCell"/>
</dbReference>
<feature type="domain" description="EamA" evidence="6">
    <location>
        <begin position="152"/>
        <end position="281"/>
    </location>
</feature>